<dbReference type="InterPro" id="IPR025186">
    <property type="entry name" value="DUF4119"/>
</dbReference>
<protein>
    <submittedName>
        <fullName evidence="2">Uncharacterized protein</fullName>
    </submittedName>
</protein>
<comment type="caution">
    <text evidence="2">The sequence shown here is derived from an EMBL/GenBank/DDBJ whole genome shotgun (WGS) entry which is preliminary data.</text>
</comment>
<dbReference type="STRING" id="1235814.GCA_000613385_01179"/>
<evidence type="ECO:0000313" key="2">
    <source>
        <dbReference type="EMBL" id="RLT79633.1"/>
    </source>
</evidence>
<name>A0A3L8AAG3_9BACE</name>
<evidence type="ECO:0000313" key="3">
    <source>
        <dbReference type="Proteomes" id="UP000267159"/>
    </source>
</evidence>
<dbReference type="EMBL" id="RAZM01000040">
    <property type="protein sequence ID" value="RLT79633.1"/>
    <property type="molecule type" value="Genomic_DNA"/>
</dbReference>
<organism evidence="2 3">
    <name type="scientific">Bacteroides acidifaciens</name>
    <dbReference type="NCBI Taxonomy" id="85831"/>
    <lineage>
        <taxon>Bacteria</taxon>
        <taxon>Pseudomonadati</taxon>
        <taxon>Bacteroidota</taxon>
        <taxon>Bacteroidia</taxon>
        <taxon>Bacteroidales</taxon>
        <taxon>Bacteroidaceae</taxon>
        <taxon>Bacteroides</taxon>
    </lineage>
</organism>
<feature type="region of interest" description="Disordered" evidence="1">
    <location>
        <begin position="1"/>
        <end position="30"/>
    </location>
</feature>
<proteinExistence type="predicted"/>
<accession>A0A3L8AAG3</accession>
<dbReference type="GeneID" id="93048955"/>
<gene>
    <name evidence="2" type="ORF">D7Y07_12480</name>
</gene>
<dbReference type="AlphaFoldDB" id="A0A3L8AAG3"/>
<dbReference type="Pfam" id="PF13494">
    <property type="entry name" value="DUF4119"/>
    <property type="match status" value="1"/>
</dbReference>
<feature type="compositionally biased region" description="Basic and acidic residues" evidence="1">
    <location>
        <begin position="115"/>
        <end position="130"/>
    </location>
</feature>
<feature type="region of interest" description="Disordered" evidence="1">
    <location>
        <begin position="115"/>
        <end position="136"/>
    </location>
</feature>
<sequence>MTSKKTPKREAKTRVKNNVQNRKKSGDRCKKTEIISRDELEKRGGLTGDETALFTVYLQKFDKGDVHMKYSKKLKDLAKHIHEKEHLYVPKQGGYKLMEVSSIETELSVIRGVLREQQEEKERQAKEKGSNKFLQK</sequence>
<dbReference type="RefSeq" id="WP_024988226.1">
    <property type="nucleotide sequence ID" value="NZ_CAMWAK010000007.1"/>
</dbReference>
<dbReference type="Proteomes" id="UP000267159">
    <property type="component" value="Unassembled WGS sequence"/>
</dbReference>
<reference evidence="2 3" key="1">
    <citation type="submission" date="2018-09" db="EMBL/GenBank/DDBJ databases">
        <title>Murine metabolic-syndrome-specific gut microbial biobank.</title>
        <authorList>
            <person name="Liu C."/>
        </authorList>
    </citation>
    <scope>NUCLEOTIDE SEQUENCE [LARGE SCALE GENOMIC DNA]</scope>
    <source>
        <strain evidence="2 3">0.1X-D8-26</strain>
    </source>
</reference>
<evidence type="ECO:0000256" key="1">
    <source>
        <dbReference type="SAM" id="MobiDB-lite"/>
    </source>
</evidence>